<name>A0ABQ2CY01_9DEIO</name>
<feature type="transmembrane region" description="Helical" evidence="10">
    <location>
        <begin position="82"/>
        <end position="101"/>
    </location>
</feature>
<keyword evidence="6" id="KW-0915">Sodium</keyword>
<evidence type="ECO:0000256" key="8">
    <source>
        <dbReference type="ARBA" id="ARBA00023136"/>
    </source>
</evidence>
<dbReference type="Proteomes" id="UP000632222">
    <property type="component" value="Unassembled WGS sequence"/>
</dbReference>
<reference evidence="14" key="1">
    <citation type="journal article" date="2019" name="Int. J. Syst. Evol. Microbiol.">
        <title>The Global Catalogue of Microorganisms (GCM) 10K type strain sequencing project: providing services to taxonomists for standard genome sequencing and annotation.</title>
        <authorList>
            <consortium name="The Broad Institute Genomics Platform"/>
            <consortium name="The Broad Institute Genome Sequencing Center for Infectious Disease"/>
            <person name="Wu L."/>
            <person name="Ma J."/>
        </authorList>
    </citation>
    <scope>NUCLEOTIDE SEQUENCE [LARGE SCALE GENOMIC DNA]</scope>
    <source>
        <strain evidence="14">JCM 14370</strain>
    </source>
</reference>
<accession>A0ABQ2CY01</accession>
<evidence type="ECO:0000256" key="2">
    <source>
        <dbReference type="ARBA" id="ARBA00022448"/>
    </source>
</evidence>
<dbReference type="EMBL" id="BMOD01000003">
    <property type="protein sequence ID" value="GGJ28284.1"/>
    <property type="molecule type" value="Genomic_DNA"/>
</dbReference>
<feature type="transmembrane region" description="Helical" evidence="10">
    <location>
        <begin position="143"/>
        <end position="162"/>
    </location>
</feature>
<keyword evidence="4 10" id="KW-0812">Transmembrane</keyword>
<keyword evidence="9" id="KW-0739">Sodium transport</keyword>
<dbReference type="Gene3D" id="1.20.1530.20">
    <property type="match status" value="1"/>
</dbReference>
<feature type="transmembrane region" description="Helical" evidence="10">
    <location>
        <begin position="382"/>
        <end position="404"/>
    </location>
</feature>
<feature type="transmembrane region" description="Helical" evidence="10">
    <location>
        <begin position="174"/>
        <end position="196"/>
    </location>
</feature>
<evidence type="ECO:0000256" key="10">
    <source>
        <dbReference type="SAM" id="Phobius"/>
    </source>
</evidence>
<evidence type="ECO:0000256" key="6">
    <source>
        <dbReference type="ARBA" id="ARBA00023053"/>
    </source>
</evidence>
<feature type="transmembrane region" description="Helical" evidence="10">
    <location>
        <begin position="113"/>
        <end position="131"/>
    </location>
</feature>
<evidence type="ECO:0000259" key="12">
    <source>
        <dbReference type="Pfam" id="PF00999"/>
    </source>
</evidence>
<evidence type="ECO:0000313" key="13">
    <source>
        <dbReference type="EMBL" id="GGJ28284.1"/>
    </source>
</evidence>
<dbReference type="InterPro" id="IPR038770">
    <property type="entry name" value="Na+/solute_symporter_sf"/>
</dbReference>
<evidence type="ECO:0000256" key="11">
    <source>
        <dbReference type="SAM" id="SignalP"/>
    </source>
</evidence>
<dbReference type="PANTHER" id="PTHR43562">
    <property type="entry name" value="NAPA-TYPE SODIUM/HYDROGEN ANTIPORTER"/>
    <property type="match status" value="1"/>
</dbReference>
<sequence>MTRSKMFPIQLLFCVLLGGTAQAAGTSEVSDVLIQLFFLVLAASVGSWLFSRLGLPSVVGQVAAGVLIGPSVLNAVQDSLTLEALAEIGAIFLMFMVGLETRFKDLLNVGKEALLVAVLGIFFPMVGGYFFGLMQGHSNIESLFLATTLVATSVGITAKVLQEIGVLDRKFAQIILGAAVIDDILGLTILAVVSGLGKGGDISLLGVLTTLGLSVGFVVAVLALGIPLLRRFQKQLRNVPLASSFSLAVVVGLGLAALSGLAGLAPIIGAFLAGMVLSEVKDEYEFESKVHALEDFLAPVFFAMVGVKLELGLLGSPVVLMAGGVLSVLAVLSKWVGGFLGALSQGRKDAMLVGVGMVPRGEVGLIVAGIGLSYGIIQKEVFAQVLLMVMVTTLLAPIVLKVLVRPEARS</sequence>
<feature type="transmembrane region" description="Helical" evidence="10">
    <location>
        <begin position="318"/>
        <end position="343"/>
    </location>
</feature>
<feature type="signal peptide" evidence="11">
    <location>
        <begin position="1"/>
        <end position="23"/>
    </location>
</feature>
<evidence type="ECO:0000256" key="7">
    <source>
        <dbReference type="ARBA" id="ARBA00023065"/>
    </source>
</evidence>
<keyword evidence="14" id="KW-1185">Reference proteome</keyword>
<keyword evidence="3" id="KW-0050">Antiport</keyword>
<keyword evidence="5 10" id="KW-1133">Transmembrane helix</keyword>
<evidence type="ECO:0000256" key="3">
    <source>
        <dbReference type="ARBA" id="ARBA00022449"/>
    </source>
</evidence>
<feature type="transmembrane region" description="Helical" evidence="10">
    <location>
        <begin position="202"/>
        <end position="226"/>
    </location>
</feature>
<comment type="subcellular location">
    <subcellularLocation>
        <location evidence="1">Membrane</location>
        <topology evidence="1">Multi-pass membrane protein</topology>
    </subcellularLocation>
</comment>
<dbReference type="RefSeq" id="WP_229684658.1">
    <property type="nucleotide sequence ID" value="NZ_BMOD01000003.1"/>
</dbReference>
<evidence type="ECO:0000313" key="14">
    <source>
        <dbReference type="Proteomes" id="UP000632222"/>
    </source>
</evidence>
<evidence type="ECO:0000256" key="1">
    <source>
        <dbReference type="ARBA" id="ARBA00004141"/>
    </source>
</evidence>
<feature type="transmembrane region" description="Helical" evidence="10">
    <location>
        <begin position="58"/>
        <end position="76"/>
    </location>
</feature>
<evidence type="ECO:0000256" key="5">
    <source>
        <dbReference type="ARBA" id="ARBA00022989"/>
    </source>
</evidence>
<keyword evidence="2" id="KW-0813">Transport</keyword>
<dbReference type="PANTHER" id="PTHR43562:SF3">
    <property type="entry name" value="SODIUM ION_PROTON EXCHANGER (EUROFUNG)"/>
    <property type="match status" value="1"/>
</dbReference>
<feature type="transmembrane region" description="Helical" evidence="10">
    <location>
        <begin position="33"/>
        <end position="51"/>
    </location>
</feature>
<feature type="transmembrane region" description="Helical" evidence="10">
    <location>
        <begin position="247"/>
        <end position="277"/>
    </location>
</feature>
<protein>
    <submittedName>
        <fullName evidence="13">Sodium:proton antiporter</fullName>
    </submittedName>
</protein>
<dbReference type="InterPro" id="IPR006153">
    <property type="entry name" value="Cation/H_exchanger_TM"/>
</dbReference>
<keyword evidence="11" id="KW-0732">Signal</keyword>
<evidence type="ECO:0000256" key="9">
    <source>
        <dbReference type="ARBA" id="ARBA00023201"/>
    </source>
</evidence>
<feature type="transmembrane region" description="Helical" evidence="10">
    <location>
        <begin position="350"/>
        <end position="376"/>
    </location>
</feature>
<organism evidence="13 14">
    <name type="scientific">Deinococcus roseus</name>
    <dbReference type="NCBI Taxonomy" id="392414"/>
    <lineage>
        <taxon>Bacteria</taxon>
        <taxon>Thermotogati</taxon>
        <taxon>Deinococcota</taxon>
        <taxon>Deinococci</taxon>
        <taxon>Deinococcales</taxon>
        <taxon>Deinococcaceae</taxon>
        <taxon>Deinococcus</taxon>
    </lineage>
</organism>
<dbReference type="Pfam" id="PF00999">
    <property type="entry name" value="Na_H_Exchanger"/>
    <property type="match status" value="1"/>
</dbReference>
<keyword evidence="7" id="KW-0406">Ion transport</keyword>
<gene>
    <name evidence="13" type="ORF">GCM10008938_12950</name>
</gene>
<evidence type="ECO:0000256" key="4">
    <source>
        <dbReference type="ARBA" id="ARBA00022692"/>
    </source>
</evidence>
<keyword evidence="8 10" id="KW-0472">Membrane</keyword>
<feature type="domain" description="Cation/H+ exchanger transmembrane" evidence="12">
    <location>
        <begin position="41"/>
        <end position="404"/>
    </location>
</feature>
<comment type="caution">
    <text evidence="13">The sequence shown here is derived from an EMBL/GenBank/DDBJ whole genome shotgun (WGS) entry which is preliminary data.</text>
</comment>
<feature type="chain" id="PRO_5047124053" evidence="11">
    <location>
        <begin position="24"/>
        <end position="410"/>
    </location>
</feature>
<proteinExistence type="predicted"/>